<evidence type="ECO:0000313" key="4">
    <source>
        <dbReference type="Proteomes" id="UP000024635"/>
    </source>
</evidence>
<dbReference type="Proteomes" id="UP000024635">
    <property type="component" value="Unassembled WGS sequence"/>
</dbReference>
<organism evidence="3 4">
    <name type="scientific">Ancylostoma ceylanicum</name>
    <dbReference type="NCBI Taxonomy" id="53326"/>
    <lineage>
        <taxon>Eukaryota</taxon>
        <taxon>Metazoa</taxon>
        <taxon>Ecdysozoa</taxon>
        <taxon>Nematoda</taxon>
        <taxon>Chromadorea</taxon>
        <taxon>Rhabditida</taxon>
        <taxon>Rhabditina</taxon>
        <taxon>Rhabditomorpha</taxon>
        <taxon>Strongyloidea</taxon>
        <taxon>Ancylostomatidae</taxon>
        <taxon>Ancylostomatinae</taxon>
        <taxon>Ancylostoma</taxon>
    </lineage>
</organism>
<dbReference type="OrthoDB" id="5860691at2759"/>
<sequence>MTDRTPGRPTQRKEGQVKRRCRYVGHRRSIGLSKLLNPSAQHSPLKGGGQVQMISTWFFVFVLNIASASFCGKSGVPFSVEVLPSGAPVLGCAQPSCVAQPADNVDDSVFNTDSSGQIDGFFREGDNSRQGYLQTNKLRANCSEEFDQLACTRKNQWVGGIEYIDHPRQPLLLQCCTFEGLRFSQIVGVSPIGPGEAVTGGEVVRDGRQISFDVIANIRKVVSSDDPKIISYEVAVRRMNCLPDPPEIEIAVDDNVEMELIQVLEKANNGSAALGHDGHAHMEKEKISQLERKSKKKTRREKRKNGQIQQHLDRPGSFGAPIFNPTAEVKQRQHYPSRFVAERKQKPLLLQLETTPQTTATPLFTLPTLPPYTFPTVPPPSKLLLLNDLNPVSPPKPLTQSMSPQDFLVSPANLSVLQSTSTYEQFPGFGRAQPSFMQTPELLQPQLQPLPQFGISPIGAQKRNRTQQDLPQQLTVQPSHLGMDSHESIHQQFVFPFYNPFGLTQRQEKPNDFTSLLDQQLFNPFTYPVGLQAPSAEMSQQNRAKLPGMEEKPSVVEPSLPPMQQQLGTLFRPPPFPALSSALQNFQAQG</sequence>
<evidence type="ECO:0000256" key="2">
    <source>
        <dbReference type="SAM" id="MobiDB-lite"/>
    </source>
</evidence>
<accession>A0A016UV46</accession>
<feature type="compositionally biased region" description="Basic and acidic residues" evidence="2">
    <location>
        <begin position="276"/>
        <end position="292"/>
    </location>
</feature>
<dbReference type="PANTHER" id="PTHR46706">
    <property type="entry name" value="PROTEIN QUA-1-RELATED"/>
    <property type="match status" value="1"/>
</dbReference>
<dbReference type="PANTHER" id="PTHR46706:SF12">
    <property type="entry name" value="PROTEIN QUA-1-RELATED"/>
    <property type="match status" value="1"/>
</dbReference>
<reference evidence="4" key="1">
    <citation type="journal article" date="2015" name="Nat. Genet.">
        <title>The genome and transcriptome of the zoonotic hookworm Ancylostoma ceylanicum identify infection-specific gene families.</title>
        <authorList>
            <person name="Schwarz E.M."/>
            <person name="Hu Y."/>
            <person name="Antoshechkin I."/>
            <person name="Miller M.M."/>
            <person name="Sternberg P.W."/>
            <person name="Aroian R.V."/>
        </authorList>
    </citation>
    <scope>NUCLEOTIDE SEQUENCE</scope>
    <source>
        <strain evidence="4">HY135</strain>
    </source>
</reference>
<feature type="compositionally biased region" description="Basic residues" evidence="2">
    <location>
        <begin position="293"/>
        <end position="305"/>
    </location>
</feature>
<evidence type="ECO:0000313" key="3">
    <source>
        <dbReference type="EMBL" id="EYC18348.1"/>
    </source>
</evidence>
<dbReference type="EMBL" id="JARK01001364">
    <property type="protein sequence ID" value="EYC18348.1"/>
    <property type="molecule type" value="Genomic_DNA"/>
</dbReference>
<evidence type="ECO:0000256" key="1">
    <source>
        <dbReference type="ARBA" id="ARBA00022473"/>
    </source>
</evidence>
<protein>
    <submittedName>
        <fullName evidence="3">Uncharacterized protein</fullName>
    </submittedName>
</protein>
<feature type="region of interest" description="Disordered" evidence="2">
    <location>
        <begin position="540"/>
        <end position="574"/>
    </location>
</feature>
<comment type="caution">
    <text evidence="3">The sequence shown here is derived from an EMBL/GenBank/DDBJ whole genome shotgun (WGS) entry which is preliminary data.</text>
</comment>
<dbReference type="InterPro" id="IPR052140">
    <property type="entry name" value="Dev_Signal_Hedgehog-like"/>
</dbReference>
<keyword evidence="4" id="KW-1185">Reference proteome</keyword>
<dbReference type="AlphaFoldDB" id="A0A016UV46"/>
<keyword evidence="1" id="KW-0217">Developmental protein</keyword>
<proteinExistence type="predicted"/>
<feature type="region of interest" description="Disordered" evidence="2">
    <location>
        <begin position="271"/>
        <end position="320"/>
    </location>
</feature>
<dbReference type="STRING" id="53326.A0A016UV46"/>
<gene>
    <name evidence="3" type="primary">Acey_s0028.g1808</name>
    <name evidence="3" type="synonym">Acey-wrt-9</name>
    <name evidence="3" type="ORF">Y032_0028g1808</name>
</gene>
<name>A0A016UV46_9BILA</name>